<accession>A0ABD3R7A5</accession>
<feature type="signal peptide" evidence="1">
    <location>
        <begin position="1"/>
        <end position="21"/>
    </location>
</feature>
<evidence type="ECO:0000313" key="3">
    <source>
        <dbReference type="Proteomes" id="UP001530377"/>
    </source>
</evidence>
<sequence>MQRVVHVYSTWALVVAATASALQLAPSNNGIQSISCRRQVTNAPRRLNPYRPSTMRISQVLFLADEGEEQEDMTVDFFVSPVQIAFLRKEANKRESNKRLPKFNLPPQETADVSPETLSEISNLFDKSELIEVRGMSKDSKRKVFDTAHGLAGTLEDAFEKPVVVVDIKGYAVKLYCPWDNDDEHGVKRGGRIQLRSNYRPGQWTRKAKSIRDNRGQIITDEDGLSIKEIPEE</sequence>
<name>A0ABD3R7A5_9STRA</name>
<evidence type="ECO:0000256" key="1">
    <source>
        <dbReference type="SAM" id="SignalP"/>
    </source>
</evidence>
<reference evidence="2 3" key="1">
    <citation type="submission" date="2024-10" db="EMBL/GenBank/DDBJ databases">
        <title>Updated reference genomes for cyclostephanoid diatoms.</title>
        <authorList>
            <person name="Roberts W.R."/>
            <person name="Alverson A.J."/>
        </authorList>
    </citation>
    <scope>NUCLEOTIDE SEQUENCE [LARGE SCALE GENOMIC DNA]</scope>
    <source>
        <strain evidence="2 3">AJA228-03</strain>
    </source>
</reference>
<gene>
    <name evidence="2" type="ORF">ACHAXA_002711</name>
</gene>
<dbReference type="EMBL" id="JALLPB020000495">
    <property type="protein sequence ID" value="KAL3808544.1"/>
    <property type="molecule type" value="Genomic_DNA"/>
</dbReference>
<keyword evidence="1" id="KW-0732">Signal</keyword>
<proteinExistence type="predicted"/>
<organism evidence="2 3">
    <name type="scientific">Cyclostephanos tholiformis</name>
    <dbReference type="NCBI Taxonomy" id="382380"/>
    <lineage>
        <taxon>Eukaryota</taxon>
        <taxon>Sar</taxon>
        <taxon>Stramenopiles</taxon>
        <taxon>Ochrophyta</taxon>
        <taxon>Bacillariophyta</taxon>
        <taxon>Coscinodiscophyceae</taxon>
        <taxon>Thalassiosirophycidae</taxon>
        <taxon>Stephanodiscales</taxon>
        <taxon>Stephanodiscaceae</taxon>
        <taxon>Cyclostephanos</taxon>
    </lineage>
</organism>
<comment type="caution">
    <text evidence="2">The sequence shown here is derived from an EMBL/GenBank/DDBJ whole genome shotgun (WGS) entry which is preliminary data.</text>
</comment>
<evidence type="ECO:0000313" key="2">
    <source>
        <dbReference type="EMBL" id="KAL3808544.1"/>
    </source>
</evidence>
<keyword evidence="3" id="KW-1185">Reference proteome</keyword>
<protein>
    <submittedName>
        <fullName evidence="2">Uncharacterized protein</fullName>
    </submittedName>
</protein>
<dbReference type="AlphaFoldDB" id="A0ABD3R7A5"/>
<dbReference type="Proteomes" id="UP001530377">
    <property type="component" value="Unassembled WGS sequence"/>
</dbReference>
<feature type="chain" id="PRO_5044806599" evidence="1">
    <location>
        <begin position="22"/>
        <end position="233"/>
    </location>
</feature>